<dbReference type="SUPFAM" id="SSF88659">
    <property type="entry name" value="Sigma3 and sigma4 domains of RNA polymerase sigma factors"/>
    <property type="match status" value="1"/>
</dbReference>
<dbReference type="InterPro" id="IPR013324">
    <property type="entry name" value="RNA_pol_sigma_r3/r4-like"/>
</dbReference>
<dbReference type="Pfam" id="PF04542">
    <property type="entry name" value="Sigma70_r2"/>
    <property type="match status" value="1"/>
</dbReference>
<sequence length="174" mass="20277">MKSNNRYLGINPKIIKQIRKRARRLKSFRCFADYSIEDIEQELLCETWSDLNQYSGDESGQDAFIHSIIKNRAINLVRKQSCAKRDSKAGILFIDITELGNVIDKSSHFENKVAANIDISTTISKLPKLWQNICYDLQSYSICEIAKMYKISRTTVYHIRRQVRAKLSHLKIYL</sequence>
<accession>A0A8J3HVU0</accession>
<organism evidence="2 3">
    <name type="scientific">Candidatus Mesenet longicola</name>
    <dbReference type="NCBI Taxonomy" id="1892558"/>
    <lineage>
        <taxon>Bacteria</taxon>
        <taxon>Pseudomonadati</taxon>
        <taxon>Pseudomonadota</taxon>
        <taxon>Alphaproteobacteria</taxon>
        <taxon>Rickettsiales</taxon>
        <taxon>Anaplasmataceae</taxon>
        <taxon>Candidatus Mesenet</taxon>
    </lineage>
</organism>
<dbReference type="GO" id="GO:0003700">
    <property type="term" value="F:DNA-binding transcription factor activity"/>
    <property type="evidence" value="ECO:0007669"/>
    <property type="project" value="InterPro"/>
</dbReference>
<evidence type="ECO:0000313" key="2">
    <source>
        <dbReference type="EMBL" id="GHM59924.1"/>
    </source>
</evidence>
<keyword evidence="3" id="KW-1185">Reference proteome</keyword>
<evidence type="ECO:0000313" key="3">
    <source>
        <dbReference type="Proteomes" id="UP000637906"/>
    </source>
</evidence>
<evidence type="ECO:0000259" key="1">
    <source>
        <dbReference type="Pfam" id="PF04542"/>
    </source>
</evidence>
<name>A0A8J3HVU0_9RICK</name>
<dbReference type="Proteomes" id="UP000637906">
    <property type="component" value="Unassembled WGS sequence"/>
</dbReference>
<dbReference type="EMBL" id="BNGU01000047">
    <property type="protein sequence ID" value="GHM59924.1"/>
    <property type="molecule type" value="Genomic_DNA"/>
</dbReference>
<proteinExistence type="predicted"/>
<dbReference type="Gene3D" id="1.10.1740.10">
    <property type="match status" value="1"/>
</dbReference>
<comment type="caution">
    <text evidence="2">The sequence shown here is derived from an EMBL/GenBank/DDBJ whole genome shotgun (WGS) entry which is preliminary data.</text>
</comment>
<dbReference type="InterPro" id="IPR007627">
    <property type="entry name" value="RNA_pol_sigma70_r2"/>
</dbReference>
<dbReference type="InterPro" id="IPR014284">
    <property type="entry name" value="RNA_pol_sigma-70_dom"/>
</dbReference>
<dbReference type="SUPFAM" id="SSF88946">
    <property type="entry name" value="Sigma2 domain of RNA polymerase sigma factors"/>
    <property type="match status" value="1"/>
</dbReference>
<dbReference type="InterPro" id="IPR013325">
    <property type="entry name" value="RNA_pol_sigma_r2"/>
</dbReference>
<dbReference type="GO" id="GO:0006352">
    <property type="term" value="P:DNA-templated transcription initiation"/>
    <property type="evidence" value="ECO:0007669"/>
    <property type="project" value="InterPro"/>
</dbReference>
<protein>
    <recommendedName>
        <fullName evidence="1">RNA polymerase sigma-70 region 2 domain-containing protein</fullName>
    </recommendedName>
</protein>
<reference evidence="2 3" key="1">
    <citation type="journal article" date="2021" name="Microb. Ecol.">
        <title>Candidatus Mesenet longicola: Novel Endosymbionts of Brontispa longissima that Induce Cytoplasmic Incompatibility.</title>
        <authorList>
            <person name="Takano S."/>
            <person name="Gotoh Y."/>
            <person name="Hayashi T."/>
        </authorList>
    </citation>
    <scope>NUCLEOTIDE SEQUENCE [LARGE SCALE GENOMIC DNA]</scope>
    <source>
        <strain evidence="2">L5</strain>
    </source>
</reference>
<dbReference type="AlphaFoldDB" id="A0A8J3HVU0"/>
<dbReference type="NCBIfam" id="TIGR02937">
    <property type="entry name" value="sigma70-ECF"/>
    <property type="match status" value="1"/>
</dbReference>
<feature type="domain" description="RNA polymerase sigma-70 region 2" evidence="1">
    <location>
        <begin position="17"/>
        <end position="81"/>
    </location>
</feature>
<gene>
    <name evidence="2" type="ORF">sL5_09170</name>
</gene>
<dbReference type="Gene3D" id="1.10.10.60">
    <property type="entry name" value="Homeodomain-like"/>
    <property type="match status" value="1"/>
</dbReference>